<evidence type="ECO:0000256" key="3">
    <source>
        <dbReference type="ARBA" id="ARBA00022500"/>
    </source>
</evidence>
<dbReference type="FunFam" id="3.30.565.10:FF:000016">
    <property type="entry name" value="Chemotaxis protein CheA, putative"/>
    <property type="match status" value="1"/>
</dbReference>
<dbReference type="CDD" id="cd00088">
    <property type="entry name" value="HPT"/>
    <property type="match status" value="1"/>
</dbReference>
<dbReference type="Gene3D" id="1.20.120.160">
    <property type="entry name" value="HPT domain"/>
    <property type="match status" value="1"/>
</dbReference>
<dbReference type="SMART" id="SM00073">
    <property type="entry name" value="HPT"/>
    <property type="match status" value="1"/>
</dbReference>
<evidence type="ECO:0000256" key="6">
    <source>
        <dbReference type="ARBA" id="ARBA00022741"/>
    </source>
</evidence>
<dbReference type="Gene3D" id="3.30.565.10">
    <property type="entry name" value="Histidine kinase-like ATPase, C-terminal domain"/>
    <property type="match status" value="1"/>
</dbReference>
<keyword evidence="5" id="KW-0808">Transferase</keyword>
<comment type="catalytic activity">
    <reaction evidence="1">
        <text>ATP + protein L-histidine = ADP + protein N-phospho-L-histidine.</text>
        <dbReference type="EC" id="2.7.13.3"/>
    </reaction>
</comment>
<dbReference type="InterPro" id="IPR051315">
    <property type="entry name" value="Bact_Chemotaxis_CheA"/>
</dbReference>
<keyword evidence="7" id="KW-0418">Kinase</keyword>
<dbReference type="PRINTS" id="PR00344">
    <property type="entry name" value="BCTRLSENSOR"/>
</dbReference>
<evidence type="ECO:0000256" key="1">
    <source>
        <dbReference type="ARBA" id="ARBA00000085"/>
    </source>
</evidence>
<evidence type="ECO:0000256" key="9">
    <source>
        <dbReference type="ARBA" id="ARBA00023012"/>
    </source>
</evidence>
<dbReference type="PANTHER" id="PTHR43395:SF1">
    <property type="entry name" value="CHEMOTAXIS PROTEIN CHEA"/>
    <property type="match status" value="1"/>
</dbReference>
<feature type="modified residue" description="Phosphohistidine" evidence="10">
    <location>
        <position position="46"/>
    </location>
</feature>
<feature type="domain" description="HPt" evidence="12">
    <location>
        <begin position="1"/>
        <end position="103"/>
    </location>
</feature>
<dbReference type="InterPro" id="IPR004358">
    <property type="entry name" value="Sig_transdc_His_kin-like_C"/>
</dbReference>
<protein>
    <recommendedName>
        <fullName evidence="2">histidine kinase</fullName>
        <ecNumber evidence="2">2.7.13.3</ecNumber>
    </recommendedName>
</protein>
<dbReference type="Proteomes" id="UP000239047">
    <property type="component" value="Unassembled WGS sequence"/>
</dbReference>
<dbReference type="EMBL" id="PREZ01000001">
    <property type="protein sequence ID" value="PPA72040.1"/>
    <property type="molecule type" value="Genomic_DNA"/>
</dbReference>
<dbReference type="SMART" id="SM00387">
    <property type="entry name" value="HATPase_c"/>
    <property type="match status" value="1"/>
</dbReference>
<name>A0A2S5GG84_9BACL</name>
<dbReference type="AlphaFoldDB" id="A0A2S5GG84"/>
<dbReference type="GO" id="GO:0006935">
    <property type="term" value="P:chemotaxis"/>
    <property type="evidence" value="ECO:0007669"/>
    <property type="project" value="UniProtKB-KW"/>
</dbReference>
<reference evidence="13 14" key="1">
    <citation type="submission" date="2018-02" db="EMBL/GenBank/DDBJ databases">
        <title>Jeotgalibacillus proteolyticum sp. nov. a protease producing bacterium isolated from ocean sediments of Laizhou Bay.</title>
        <authorList>
            <person name="Li Y."/>
        </authorList>
    </citation>
    <scope>NUCLEOTIDE SEQUENCE [LARGE SCALE GENOMIC DNA]</scope>
    <source>
        <strain evidence="13 14">22-7</strain>
    </source>
</reference>
<evidence type="ECO:0000259" key="12">
    <source>
        <dbReference type="PROSITE" id="PS50894"/>
    </source>
</evidence>
<evidence type="ECO:0000256" key="4">
    <source>
        <dbReference type="ARBA" id="ARBA00022553"/>
    </source>
</evidence>
<keyword evidence="6" id="KW-0547">Nucleotide-binding</keyword>
<proteinExistence type="predicted"/>
<keyword evidence="4 10" id="KW-0597">Phosphoprotein</keyword>
<evidence type="ECO:0000256" key="8">
    <source>
        <dbReference type="ARBA" id="ARBA00022840"/>
    </source>
</evidence>
<evidence type="ECO:0000313" key="13">
    <source>
        <dbReference type="EMBL" id="PPA72040.1"/>
    </source>
</evidence>
<evidence type="ECO:0000259" key="11">
    <source>
        <dbReference type="PROSITE" id="PS50109"/>
    </source>
</evidence>
<dbReference type="Pfam" id="PF01627">
    <property type="entry name" value="Hpt"/>
    <property type="match status" value="1"/>
</dbReference>
<evidence type="ECO:0000313" key="14">
    <source>
        <dbReference type="Proteomes" id="UP000239047"/>
    </source>
</evidence>
<dbReference type="GO" id="GO:0004673">
    <property type="term" value="F:protein histidine kinase activity"/>
    <property type="evidence" value="ECO:0007669"/>
    <property type="project" value="UniProtKB-EC"/>
</dbReference>
<sequence>MEEDYYEKIFMKESISYLQQCSKQLSLLKNNPDDQNVIEELFRSFHSLKGMSAAMSYDEMTKTAHSAEDILELIRSEKVLVTKEVIKKLTQSAGHLEHLVAAMANEKRKLISGQKIEAESNLFSQLIRQLSINADKKITVQITGLETELDAIHLELISEPLIHLIKNAVDHGIEKPENRIKRGKSEKGKIELRAYRTNQHVFVEIKDDGAGINKKKVVNNAISLGILSGKQLKTVDEQFIFNLTMKPGVSTANEISAISGRGVGLDAVKTKIESFGGSISIQSEAGKGTVISIKLPIMISQQKLKNT</sequence>
<dbReference type="InterPro" id="IPR036890">
    <property type="entry name" value="HATPase_C_sf"/>
</dbReference>
<dbReference type="InterPro" id="IPR005467">
    <property type="entry name" value="His_kinase_dom"/>
</dbReference>
<gene>
    <name evidence="13" type="ORF">C4B60_01265</name>
</gene>
<feature type="domain" description="Histidine kinase" evidence="11">
    <location>
        <begin position="62"/>
        <end position="299"/>
    </location>
</feature>
<evidence type="ECO:0000256" key="7">
    <source>
        <dbReference type="ARBA" id="ARBA00022777"/>
    </source>
</evidence>
<dbReference type="PANTHER" id="PTHR43395">
    <property type="entry name" value="SENSOR HISTIDINE KINASE CHEA"/>
    <property type="match status" value="1"/>
</dbReference>
<evidence type="ECO:0000256" key="10">
    <source>
        <dbReference type="PROSITE-ProRule" id="PRU00110"/>
    </source>
</evidence>
<dbReference type="SUPFAM" id="SSF47226">
    <property type="entry name" value="Histidine-containing phosphotransfer domain, HPT domain"/>
    <property type="match status" value="1"/>
</dbReference>
<dbReference type="InterPro" id="IPR036641">
    <property type="entry name" value="HPT_dom_sf"/>
</dbReference>
<organism evidence="13 14">
    <name type="scientific">Jeotgalibacillus proteolyticus</name>
    <dbReference type="NCBI Taxonomy" id="2082395"/>
    <lineage>
        <taxon>Bacteria</taxon>
        <taxon>Bacillati</taxon>
        <taxon>Bacillota</taxon>
        <taxon>Bacilli</taxon>
        <taxon>Bacillales</taxon>
        <taxon>Caryophanaceae</taxon>
        <taxon>Jeotgalibacillus</taxon>
    </lineage>
</organism>
<accession>A0A2S5GG84</accession>
<dbReference type="SUPFAM" id="SSF55874">
    <property type="entry name" value="ATPase domain of HSP90 chaperone/DNA topoisomerase II/histidine kinase"/>
    <property type="match status" value="1"/>
</dbReference>
<dbReference type="Pfam" id="PF02518">
    <property type="entry name" value="HATPase_c"/>
    <property type="match status" value="1"/>
</dbReference>
<keyword evidence="3" id="KW-0145">Chemotaxis</keyword>
<evidence type="ECO:0000256" key="5">
    <source>
        <dbReference type="ARBA" id="ARBA00022679"/>
    </source>
</evidence>
<evidence type="ECO:0000256" key="2">
    <source>
        <dbReference type="ARBA" id="ARBA00012438"/>
    </source>
</evidence>
<dbReference type="PROSITE" id="PS50894">
    <property type="entry name" value="HPT"/>
    <property type="match status" value="1"/>
</dbReference>
<keyword evidence="14" id="KW-1185">Reference proteome</keyword>
<dbReference type="InterPro" id="IPR008207">
    <property type="entry name" value="Sig_transdc_His_kin_Hpt_dom"/>
</dbReference>
<dbReference type="GO" id="GO:0000160">
    <property type="term" value="P:phosphorelay signal transduction system"/>
    <property type="evidence" value="ECO:0007669"/>
    <property type="project" value="UniProtKB-KW"/>
</dbReference>
<dbReference type="InterPro" id="IPR003594">
    <property type="entry name" value="HATPase_dom"/>
</dbReference>
<keyword evidence="9" id="KW-0902">Two-component regulatory system</keyword>
<keyword evidence="8" id="KW-0067">ATP-binding</keyword>
<comment type="caution">
    <text evidence="13">The sequence shown here is derived from an EMBL/GenBank/DDBJ whole genome shotgun (WGS) entry which is preliminary data.</text>
</comment>
<dbReference type="PROSITE" id="PS50109">
    <property type="entry name" value="HIS_KIN"/>
    <property type="match status" value="1"/>
</dbReference>
<dbReference type="EC" id="2.7.13.3" evidence="2"/>
<dbReference type="GO" id="GO:0005524">
    <property type="term" value="F:ATP binding"/>
    <property type="evidence" value="ECO:0007669"/>
    <property type="project" value="UniProtKB-KW"/>
</dbReference>